<evidence type="ECO:0000259" key="7">
    <source>
        <dbReference type="Pfam" id="PF05425"/>
    </source>
</evidence>
<feature type="transmembrane region" description="Helical" evidence="6">
    <location>
        <begin position="81"/>
        <end position="101"/>
    </location>
</feature>
<feature type="transmembrane region" description="Helical" evidence="6">
    <location>
        <begin position="359"/>
        <end position="378"/>
    </location>
</feature>
<dbReference type="EMBL" id="CAFBMB010000004">
    <property type="protein sequence ID" value="CAB4888106.1"/>
    <property type="molecule type" value="Genomic_DNA"/>
</dbReference>
<feature type="domain" description="Copper resistance protein D" evidence="7">
    <location>
        <begin position="221"/>
        <end position="311"/>
    </location>
</feature>
<dbReference type="InterPro" id="IPR032694">
    <property type="entry name" value="CopC/D"/>
</dbReference>
<dbReference type="GO" id="GO:0006825">
    <property type="term" value="P:copper ion transport"/>
    <property type="evidence" value="ECO:0007669"/>
    <property type="project" value="InterPro"/>
</dbReference>
<evidence type="ECO:0000256" key="5">
    <source>
        <dbReference type="ARBA" id="ARBA00023136"/>
    </source>
</evidence>
<feature type="transmembrane region" description="Helical" evidence="6">
    <location>
        <begin position="224"/>
        <end position="245"/>
    </location>
</feature>
<feature type="transmembrane region" description="Helical" evidence="6">
    <location>
        <begin position="589"/>
        <end position="610"/>
    </location>
</feature>
<comment type="subcellular location">
    <subcellularLocation>
        <location evidence="1">Cell membrane</location>
        <topology evidence="1">Multi-pass membrane protein</topology>
    </subcellularLocation>
</comment>
<evidence type="ECO:0000256" key="1">
    <source>
        <dbReference type="ARBA" id="ARBA00004651"/>
    </source>
</evidence>
<evidence type="ECO:0000256" key="2">
    <source>
        <dbReference type="ARBA" id="ARBA00022475"/>
    </source>
</evidence>
<feature type="transmembrane region" description="Helical" evidence="6">
    <location>
        <begin position="390"/>
        <end position="411"/>
    </location>
</feature>
<name>A0A6J7EY26_9ZZZZ</name>
<feature type="transmembrane region" description="Helical" evidence="6">
    <location>
        <begin position="48"/>
        <end position="69"/>
    </location>
</feature>
<evidence type="ECO:0000256" key="3">
    <source>
        <dbReference type="ARBA" id="ARBA00022692"/>
    </source>
</evidence>
<keyword evidence="5 6" id="KW-0472">Membrane</keyword>
<evidence type="ECO:0000313" key="8">
    <source>
        <dbReference type="EMBL" id="CAB4888106.1"/>
    </source>
</evidence>
<accession>A0A6J7EY26</accession>
<keyword evidence="3 6" id="KW-0812">Transmembrane</keyword>
<proteinExistence type="predicted"/>
<feature type="transmembrane region" description="Helical" evidence="6">
    <location>
        <begin position="423"/>
        <end position="448"/>
    </location>
</feature>
<protein>
    <submittedName>
        <fullName evidence="8">Unannotated protein</fullName>
    </submittedName>
</protein>
<dbReference type="Pfam" id="PF05425">
    <property type="entry name" value="CopD"/>
    <property type="match status" value="1"/>
</dbReference>
<reference evidence="8" key="1">
    <citation type="submission" date="2020-05" db="EMBL/GenBank/DDBJ databases">
        <authorList>
            <person name="Chiriac C."/>
            <person name="Salcher M."/>
            <person name="Ghai R."/>
            <person name="Kavagutti S V."/>
        </authorList>
    </citation>
    <scope>NUCLEOTIDE SEQUENCE</scope>
</reference>
<feature type="transmembrane region" description="Helical" evidence="6">
    <location>
        <begin position="121"/>
        <end position="147"/>
    </location>
</feature>
<dbReference type="PANTHER" id="PTHR34820:SF4">
    <property type="entry name" value="INNER MEMBRANE PROTEIN YEBZ"/>
    <property type="match status" value="1"/>
</dbReference>
<feature type="transmembrane region" description="Helical" evidence="6">
    <location>
        <begin position="540"/>
        <end position="569"/>
    </location>
</feature>
<feature type="transmembrane region" description="Helical" evidence="6">
    <location>
        <begin position="154"/>
        <end position="176"/>
    </location>
</feature>
<dbReference type="GO" id="GO:0005886">
    <property type="term" value="C:plasma membrane"/>
    <property type="evidence" value="ECO:0007669"/>
    <property type="project" value="UniProtKB-SubCell"/>
</dbReference>
<organism evidence="8">
    <name type="scientific">freshwater metagenome</name>
    <dbReference type="NCBI Taxonomy" id="449393"/>
    <lineage>
        <taxon>unclassified sequences</taxon>
        <taxon>metagenomes</taxon>
        <taxon>ecological metagenomes</taxon>
    </lineage>
</organism>
<feature type="transmembrane region" description="Helical" evidence="6">
    <location>
        <begin position="469"/>
        <end position="490"/>
    </location>
</feature>
<evidence type="ECO:0000256" key="6">
    <source>
        <dbReference type="SAM" id="Phobius"/>
    </source>
</evidence>
<dbReference type="Pfam" id="PF09678">
    <property type="entry name" value="Caa3_CtaG"/>
    <property type="match status" value="1"/>
</dbReference>
<dbReference type="AlphaFoldDB" id="A0A6J7EY26"/>
<sequence length="647" mass="69434">MTRFLRPALPALTVGIAGLAALLLGFWSTAQSSTVGMVSTWGVPLARLVVDLSLATVIGSVVLALWALTPGTPAHRRALNLAALASFLVTVFSLVTLLFTYMKVSQQGFSTSPEFGDGLAFFVTSIGLGQAWLAVLLISAAATILLYATSNQTALFFVGLLALSALLPLALQGHAAGSVGHGMAVTGLGIHLVFVSVWLGGLVALAVIRSACTAQEFSDYARRYSSLALISFIAVASSGVISAWLRLGSLANLATPYGILVVAKTLILIALGILGAWQRTRALDRLTAQPRGGFAWLVAVELALLGAATGLGQALSRTAPPLAQVATGAFTPAQILTGESLPPELTLVRYLTQWQIDPLWLLVCGFGIFFYIAGVVRLRRRGDAWPWYRSVLWTLGLLLLFYITSGGVNVYEHFLFSAHMAAHMALGMMVPIFLVVGAPVTLVMRAVNKRSDGSRGSREWILLAVHSRFGRLISHPLVATVIFVGSLWIFYYTSILRWAITDHIGHEWMVIHFLLAGYLFVQSLIGIDPGPSRFSYPLRLVQLFAAMTVHAFFGLAIMSGSGLLLADWFGAMGRTWGETPLVDQQAGGAIAWSVGEIPSVVLAVVIAMQWSRNEGRIAKRLDRKAENDDDADLKAYNDMLGGLASRD</sequence>
<feature type="transmembrane region" description="Helical" evidence="6">
    <location>
        <begin position="188"/>
        <end position="212"/>
    </location>
</feature>
<feature type="transmembrane region" description="Helical" evidence="6">
    <location>
        <begin position="257"/>
        <end position="274"/>
    </location>
</feature>
<feature type="transmembrane region" description="Helical" evidence="6">
    <location>
        <begin position="294"/>
        <end position="315"/>
    </location>
</feature>
<keyword evidence="4 6" id="KW-1133">Transmembrane helix</keyword>
<dbReference type="InterPro" id="IPR008457">
    <property type="entry name" value="Cu-R_CopD_dom"/>
</dbReference>
<gene>
    <name evidence="8" type="ORF">UFOPK3516_00108</name>
</gene>
<dbReference type="PANTHER" id="PTHR34820">
    <property type="entry name" value="INNER MEMBRANE PROTEIN YEBZ"/>
    <property type="match status" value="1"/>
</dbReference>
<feature type="transmembrane region" description="Helical" evidence="6">
    <location>
        <begin position="510"/>
        <end position="528"/>
    </location>
</feature>
<dbReference type="InterPro" id="IPR019108">
    <property type="entry name" value="Caa3_assmbl_CtaG-rel"/>
</dbReference>
<keyword evidence="2" id="KW-1003">Cell membrane</keyword>
<evidence type="ECO:0000256" key="4">
    <source>
        <dbReference type="ARBA" id="ARBA00022989"/>
    </source>
</evidence>